<accession>A0AAX3LXQ7</accession>
<name>A0AAX3LXQ7_9BACL</name>
<keyword evidence="2" id="KW-1185">Reference proteome</keyword>
<proteinExistence type="predicted"/>
<dbReference type="EMBL" id="CP117416">
    <property type="protein sequence ID" value="WCT54550.1"/>
    <property type="molecule type" value="Genomic_DNA"/>
</dbReference>
<evidence type="ECO:0000313" key="1">
    <source>
        <dbReference type="EMBL" id="WCT54550.1"/>
    </source>
</evidence>
<gene>
    <name evidence="1" type="ORF">PQ456_15240</name>
</gene>
<dbReference type="KEGG" id="pka:PQ456_15240"/>
<protein>
    <submittedName>
        <fullName evidence="1">Uncharacterized protein</fullName>
    </submittedName>
</protein>
<evidence type="ECO:0000313" key="2">
    <source>
        <dbReference type="Proteomes" id="UP001220509"/>
    </source>
</evidence>
<dbReference type="RefSeq" id="WP_273613057.1">
    <property type="nucleotide sequence ID" value="NZ_CP117416.1"/>
</dbReference>
<sequence length="138" mass="16176">MKHWEGKKVMVTRDDEYTSRLYGTIQYWDESKNRLILQPGAINVLLNDILYIKELEQLPQELESSAAELNHIGYVMKLPVQFDNAILFGSQVMIWQGDRLVELQAKIIKHDHQQVFLGNGRILRKSDYRFIVRSLRGC</sequence>
<reference evidence="1 2" key="1">
    <citation type="submission" date="2023-02" db="EMBL/GenBank/DDBJ databases">
        <title>Genome sequence of Paenibacillus kyungheensis KACC 18744.</title>
        <authorList>
            <person name="Kim S."/>
            <person name="Heo J."/>
            <person name="Kwon S.-W."/>
        </authorList>
    </citation>
    <scope>NUCLEOTIDE SEQUENCE [LARGE SCALE GENOMIC DNA]</scope>
    <source>
        <strain evidence="1 2">KACC 18744</strain>
    </source>
</reference>
<dbReference type="Proteomes" id="UP001220509">
    <property type="component" value="Chromosome"/>
</dbReference>
<organism evidence="1 2">
    <name type="scientific">Paenibacillus kyungheensis</name>
    <dbReference type="NCBI Taxonomy" id="1452732"/>
    <lineage>
        <taxon>Bacteria</taxon>
        <taxon>Bacillati</taxon>
        <taxon>Bacillota</taxon>
        <taxon>Bacilli</taxon>
        <taxon>Bacillales</taxon>
        <taxon>Paenibacillaceae</taxon>
        <taxon>Paenibacillus</taxon>
    </lineage>
</organism>
<dbReference type="AlphaFoldDB" id="A0AAX3LXQ7"/>